<keyword evidence="4 6" id="KW-1133">Transmembrane helix</keyword>
<dbReference type="GO" id="GO:0016020">
    <property type="term" value="C:membrane"/>
    <property type="evidence" value="ECO:0007669"/>
    <property type="project" value="UniProtKB-SubCell"/>
</dbReference>
<dbReference type="InterPro" id="IPR000620">
    <property type="entry name" value="EamA_dom"/>
</dbReference>
<keyword evidence="3 6" id="KW-0812">Transmembrane</keyword>
<feature type="domain" description="EamA" evidence="7">
    <location>
        <begin position="177"/>
        <end position="307"/>
    </location>
</feature>
<evidence type="ECO:0000256" key="4">
    <source>
        <dbReference type="ARBA" id="ARBA00022989"/>
    </source>
</evidence>
<dbReference type="Pfam" id="PF00892">
    <property type="entry name" value="EamA"/>
    <property type="match status" value="2"/>
</dbReference>
<protein>
    <submittedName>
        <fullName evidence="8">EamA family transporter</fullName>
    </submittedName>
</protein>
<evidence type="ECO:0000256" key="5">
    <source>
        <dbReference type="ARBA" id="ARBA00023136"/>
    </source>
</evidence>
<sequence length="312" mass="33857">MSDVSVTAPSAEPSSRFGVLSGKDIGLYGLMIFVWGTSWIAMASQIGVVPPVITGIYRFFIATSAMFLWAYLGKYPLQFPLRIHLRFALLGVFIFSSNFVLFYYAAGYMASGLMAVIFSLTSLVNIALTALFFGQKPSRVGIIGALMGFSGIGLIFWPEISVHAGGDDILIGLGLGMAGTLCFCMGNMVSVANKKHNLPLVSSNAWGMFYGLLWMIFIALVLDVEFVMDWSAKYWIAMVWLSIVASVVAFWGYMTLLNTIGPARAGYLTVLFPIVALLLSTLFEGYHWTLPGLVGLGAIIAGNILVMRGKNS</sequence>
<feature type="transmembrane region" description="Helical" evidence="6">
    <location>
        <begin position="234"/>
        <end position="253"/>
    </location>
</feature>
<dbReference type="InterPro" id="IPR037185">
    <property type="entry name" value="EmrE-like"/>
</dbReference>
<feature type="transmembrane region" description="Helical" evidence="6">
    <location>
        <begin position="25"/>
        <end position="49"/>
    </location>
</feature>
<accession>A0A2N5XKG1</accession>
<dbReference type="OrthoDB" id="2352272at2"/>
<dbReference type="SUPFAM" id="SSF103481">
    <property type="entry name" value="Multidrug resistance efflux transporter EmrE"/>
    <property type="match status" value="2"/>
</dbReference>
<evidence type="ECO:0000256" key="3">
    <source>
        <dbReference type="ARBA" id="ARBA00022692"/>
    </source>
</evidence>
<name>A0A2N5XKG1_9HYPH</name>
<gene>
    <name evidence="8" type="ORF">C0081_22075</name>
</gene>
<dbReference type="RefSeq" id="WP_101535892.1">
    <property type="nucleotide sequence ID" value="NZ_PKUQ01000055.1"/>
</dbReference>
<evidence type="ECO:0000259" key="7">
    <source>
        <dbReference type="Pfam" id="PF00892"/>
    </source>
</evidence>
<dbReference type="AlphaFoldDB" id="A0A2N5XKG1"/>
<evidence type="ECO:0000313" key="9">
    <source>
        <dbReference type="Proteomes" id="UP000234881"/>
    </source>
</evidence>
<keyword evidence="9" id="KW-1185">Reference proteome</keyword>
<dbReference type="Proteomes" id="UP000234881">
    <property type="component" value="Unassembled WGS sequence"/>
</dbReference>
<comment type="subcellular location">
    <subcellularLocation>
        <location evidence="1">Membrane</location>
        <topology evidence="1">Multi-pass membrane protein</topology>
    </subcellularLocation>
</comment>
<evidence type="ECO:0000256" key="6">
    <source>
        <dbReference type="SAM" id="Phobius"/>
    </source>
</evidence>
<feature type="transmembrane region" description="Helical" evidence="6">
    <location>
        <begin position="85"/>
        <end position="106"/>
    </location>
</feature>
<dbReference type="PANTHER" id="PTHR32322:SF2">
    <property type="entry name" value="EAMA DOMAIN-CONTAINING PROTEIN"/>
    <property type="match status" value="1"/>
</dbReference>
<feature type="transmembrane region" description="Helical" evidence="6">
    <location>
        <begin position="204"/>
        <end position="222"/>
    </location>
</feature>
<feature type="transmembrane region" description="Helical" evidence="6">
    <location>
        <begin position="288"/>
        <end position="306"/>
    </location>
</feature>
<dbReference type="EMBL" id="PKUQ01000055">
    <property type="protein sequence ID" value="PLW74992.1"/>
    <property type="molecule type" value="Genomic_DNA"/>
</dbReference>
<evidence type="ECO:0000256" key="2">
    <source>
        <dbReference type="ARBA" id="ARBA00007362"/>
    </source>
</evidence>
<keyword evidence="5 6" id="KW-0472">Membrane</keyword>
<feature type="transmembrane region" description="Helical" evidence="6">
    <location>
        <begin position="55"/>
        <end position="73"/>
    </location>
</feature>
<dbReference type="PANTHER" id="PTHR32322">
    <property type="entry name" value="INNER MEMBRANE TRANSPORTER"/>
    <property type="match status" value="1"/>
</dbReference>
<evidence type="ECO:0000256" key="1">
    <source>
        <dbReference type="ARBA" id="ARBA00004141"/>
    </source>
</evidence>
<feature type="transmembrane region" description="Helical" evidence="6">
    <location>
        <begin position="169"/>
        <end position="192"/>
    </location>
</feature>
<dbReference type="InterPro" id="IPR050638">
    <property type="entry name" value="AA-Vitamin_Transporters"/>
</dbReference>
<evidence type="ECO:0000313" key="8">
    <source>
        <dbReference type="EMBL" id="PLW74992.1"/>
    </source>
</evidence>
<feature type="domain" description="EamA" evidence="7">
    <location>
        <begin position="30"/>
        <end position="156"/>
    </location>
</feature>
<comment type="caution">
    <text evidence="8">The sequence shown here is derived from an EMBL/GenBank/DDBJ whole genome shotgun (WGS) entry which is preliminary data.</text>
</comment>
<feature type="transmembrane region" description="Helical" evidence="6">
    <location>
        <begin position="265"/>
        <end position="282"/>
    </location>
</feature>
<comment type="similarity">
    <text evidence="2">Belongs to the EamA transporter family.</text>
</comment>
<organism evidence="8 9">
    <name type="scientific">Cohaesibacter celericrescens</name>
    <dbReference type="NCBI Taxonomy" id="2067669"/>
    <lineage>
        <taxon>Bacteria</taxon>
        <taxon>Pseudomonadati</taxon>
        <taxon>Pseudomonadota</taxon>
        <taxon>Alphaproteobacteria</taxon>
        <taxon>Hyphomicrobiales</taxon>
        <taxon>Cohaesibacteraceae</taxon>
    </lineage>
</organism>
<feature type="transmembrane region" description="Helical" evidence="6">
    <location>
        <begin position="112"/>
        <end position="133"/>
    </location>
</feature>
<reference evidence="8 9" key="1">
    <citation type="submission" date="2018-01" db="EMBL/GenBank/DDBJ databases">
        <title>The draft genome sequence of Cohaesibacter sp. H1304.</title>
        <authorList>
            <person name="Wang N.-N."/>
            <person name="Du Z.-J."/>
        </authorList>
    </citation>
    <scope>NUCLEOTIDE SEQUENCE [LARGE SCALE GENOMIC DNA]</scope>
    <source>
        <strain evidence="8 9">H1304</strain>
    </source>
</reference>
<feature type="transmembrane region" description="Helical" evidence="6">
    <location>
        <begin position="140"/>
        <end position="157"/>
    </location>
</feature>
<proteinExistence type="inferred from homology"/>